<feature type="domain" description="SLH" evidence="4">
    <location>
        <begin position="98"/>
        <end position="162"/>
    </location>
</feature>
<name>A0A0C1N2U9_9CYAN</name>
<comment type="similarity">
    <text evidence="1 2">Belongs to the OprB family.</text>
</comment>
<dbReference type="Proteomes" id="UP000029738">
    <property type="component" value="Unassembled WGS sequence"/>
</dbReference>
<feature type="compositionally biased region" description="Basic and acidic residues" evidence="3">
    <location>
        <begin position="35"/>
        <end position="46"/>
    </location>
</feature>
<dbReference type="RefSeq" id="WP_038082332.1">
    <property type="nucleotide sequence ID" value="NZ_JHEG04000001.1"/>
</dbReference>
<accession>A0A0C1N2U9</accession>
<dbReference type="InterPro" id="IPR007049">
    <property type="entry name" value="Carb-sel_porin_OprB"/>
</dbReference>
<evidence type="ECO:0000256" key="2">
    <source>
        <dbReference type="RuleBase" id="RU363072"/>
    </source>
</evidence>
<dbReference type="PROSITE" id="PS51272">
    <property type="entry name" value="SLH"/>
    <property type="match status" value="1"/>
</dbReference>
<feature type="chain" id="PRO_5038145969" evidence="2">
    <location>
        <begin position="27"/>
        <end position="585"/>
    </location>
</feature>
<dbReference type="GO" id="GO:0008643">
    <property type="term" value="P:carbohydrate transport"/>
    <property type="evidence" value="ECO:0007669"/>
    <property type="project" value="InterPro"/>
</dbReference>
<feature type="region of interest" description="Disordered" evidence="3">
    <location>
        <begin position="27"/>
        <end position="100"/>
    </location>
</feature>
<dbReference type="EMBL" id="JHEG02000059">
    <property type="protein sequence ID" value="KIE06751.1"/>
    <property type="molecule type" value="Genomic_DNA"/>
</dbReference>
<protein>
    <submittedName>
        <fullName evidence="5">Iron uptake porin</fullName>
    </submittedName>
    <submittedName>
        <fullName evidence="6">Membrane protein</fullName>
    </submittedName>
</protein>
<evidence type="ECO:0000313" key="6">
    <source>
        <dbReference type="EMBL" id="KIE06751.1"/>
    </source>
</evidence>
<evidence type="ECO:0000259" key="4">
    <source>
        <dbReference type="PROSITE" id="PS51272"/>
    </source>
</evidence>
<dbReference type="PANTHER" id="PTHR43308:SF1">
    <property type="entry name" value="OUTER MEMBRANE PROTEIN ALPHA"/>
    <property type="match status" value="1"/>
</dbReference>
<feature type="compositionally biased region" description="Polar residues" evidence="3">
    <location>
        <begin position="64"/>
        <end position="100"/>
    </location>
</feature>
<sequence length="585" mass="63826">MNKIVWNLLLATPVILSIFSATHTKAVAQSTETTEQTKKSEERLSEPDTSSSSFLLKPKEKSFSRTPSVSELESGSTPTVQSQSSSAKQKGNLPQTTSVSQLSDVQPTDWAFVALQSLVERYGCIVGYPDNTYRGNRALSRYEFAAGLNSCLDQINRLIASSTADLLTKEELAALERLTKEFGPEIAELRGRVDGLEPRVAEVEANQFSTTTKLVGDAVFVLADAIGPRANNTEPDDTDDDSNTIFGYRARLGLQTSFTGRDQLTTSLTAYGIPNMGASTGTQMTRFTLDGGANYPDNDLYVDALYYRFPIGSKATAWVGTRTLNPPAYMPTVTNLTGSALNGAFSRFGQFNPTVYRPGFDGAGVAFAYRFSDQLQFHASYILENFQSNLPTRGLSNSTSLAIGQLTFSPSRKLDVALTYARKYYIAQSGFNLTGGTGSAFARNPFQQNATTSDNFGLQFNWRATPGFALGGWFGYTRAHQETGGDSEATILNGALTLGFPDLFKEGNLGGFVIGVPPKVTDTDYRVAGQRREDPDTSLHIEAFYRFRLNSNISVTPVVYVITKPEHNDANDPIWVGVLRTSFAF</sequence>
<dbReference type="InterPro" id="IPR047684">
    <property type="entry name" value="Por_som-like"/>
</dbReference>
<dbReference type="NCBIfam" id="NF033921">
    <property type="entry name" value="por_somb"/>
    <property type="match status" value="1"/>
</dbReference>
<dbReference type="OrthoDB" id="474791at2"/>
<evidence type="ECO:0000256" key="1">
    <source>
        <dbReference type="ARBA" id="ARBA00008769"/>
    </source>
</evidence>
<proteinExistence type="inferred from homology"/>
<evidence type="ECO:0000313" key="5">
    <source>
        <dbReference type="EMBL" id="KAF3889895.1"/>
    </source>
</evidence>
<keyword evidence="7" id="KW-1185">Reference proteome</keyword>
<reference evidence="6" key="1">
    <citation type="journal article" date="2015" name="Genome Announc.">
        <title>Draft Genome Sequence of Tolypothrix boutellei Strain VB521301.</title>
        <authorList>
            <person name="Chandrababunaidu M.M."/>
            <person name="Singh D."/>
            <person name="Sen D."/>
            <person name="Bhan S."/>
            <person name="Das S."/>
            <person name="Gupta A."/>
            <person name="Adhikary S.P."/>
            <person name="Tripathy S."/>
        </authorList>
    </citation>
    <scope>NUCLEOTIDE SEQUENCE</scope>
    <source>
        <strain evidence="6">VB521301</strain>
    </source>
</reference>
<dbReference type="Gene3D" id="2.40.160.180">
    <property type="entry name" value="Carbohydrate-selective porin OprB"/>
    <property type="match status" value="1"/>
</dbReference>
<dbReference type="InterPro" id="IPR051465">
    <property type="entry name" value="Cell_Envelope_Struct_Comp"/>
</dbReference>
<reference evidence="5" key="2">
    <citation type="submission" date="2019-11" db="EMBL/GenBank/DDBJ databases">
        <title>Improved Assembly of Tolypothrix boutellei genome.</title>
        <authorList>
            <person name="Sarangi A.N."/>
            <person name="Mukherjee M."/>
            <person name="Ghosh S."/>
            <person name="Singh D."/>
            <person name="Das A."/>
            <person name="Kant S."/>
            <person name="Prusty A."/>
            <person name="Tripathy S."/>
        </authorList>
    </citation>
    <scope>NUCLEOTIDE SEQUENCE</scope>
    <source>
        <strain evidence="5">VB521301</strain>
    </source>
</reference>
<feature type="signal peptide" evidence="2">
    <location>
        <begin position="1"/>
        <end position="26"/>
    </location>
</feature>
<dbReference type="Pfam" id="PF04966">
    <property type="entry name" value="OprB"/>
    <property type="match status" value="1"/>
</dbReference>
<keyword evidence="2" id="KW-0732">Signal</keyword>
<dbReference type="InterPro" id="IPR038673">
    <property type="entry name" value="OprB_sf"/>
</dbReference>
<comment type="caution">
    <text evidence="6">The sequence shown here is derived from an EMBL/GenBank/DDBJ whole genome shotgun (WGS) entry which is preliminary data.</text>
</comment>
<dbReference type="GO" id="GO:0016020">
    <property type="term" value="C:membrane"/>
    <property type="evidence" value="ECO:0007669"/>
    <property type="project" value="InterPro"/>
</dbReference>
<organism evidence="6">
    <name type="scientific">Tolypothrix bouteillei VB521301</name>
    <dbReference type="NCBI Taxonomy" id="1479485"/>
    <lineage>
        <taxon>Bacteria</taxon>
        <taxon>Bacillati</taxon>
        <taxon>Cyanobacteriota</taxon>
        <taxon>Cyanophyceae</taxon>
        <taxon>Nostocales</taxon>
        <taxon>Tolypothrichaceae</taxon>
        <taxon>Tolypothrix</taxon>
    </lineage>
</organism>
<dbReference type="STRING" id="1479485.DA73_0236295"/>
<gene>
    <name evidence="6" type="ORF">DA73_0236295</name>
    <name evidence="5" type="ORF">DA73_0400033815</name>
</gene>
<evidence type="ECO:0000256" key="3">
    <source>
        <dbReference type="SAM" id="MobiDB-lite"/>
    </source>
</evidence>
<evidence type="ECO:0000313" key="7">
    <source>
        <dbReference type="Proteomes" id="UP000029738"/>
    </source>
</evidence>
<dbReference type="PANTHER" id="PTHR43308">
    <property type="entry name" value="OUTER MEMBRANE PROTEIN ALPHA-RELATED"/>
    <property type="match status" value="1"/>
</dbReference>
<dbReference type="GO" id="GO:0015288">
    <property type="term" value="F:porin activity"/>
    <property type="evidence" value="ECO:0007669"/>
    <property type="project" value="InterPro"/>
</dbReference>
<dbReference type="AlphaFoldDB" id="A0A0C1N2U9"/>
<dbReference type="InterPro" id="IPR001119">
    <property type="entry name" value="SLH_dom"/>
</dbReference>
<dbReference type="Pfam" id="PF00395">
    <property type="entry name" value="SLH"/>
    <property type="match status" value="1"/>
</dbReference>
<dbReference type="EMBL" id="JHEG04000001">
    <property type="protein sequence ID" value="KAF3889895.1"/>
    <property type="molecule type" value="Genomic_DNA"/>
</dbReference>